<proteinExistence type="inferred from homology"/>
<evidence type="ECO:0000256" key="3">
    <source>
        <dbReference type="ARBA" id="ARBA00022840"/>
    </source>
</evidence>
<name>W4LXN6_ENTF1</name>
<keyword evidence="4" id="KW-0143">Chaperone</keyword>
<dbReference type="SUPFAM" id="SSF53067">
    <property type="entry name" value="Actin-like ATPase domain"/>
    <property type="match status" value="1"/>
</dbReference>
<dbReference type="PANTHER" id="PTHR19375">
    <property type="entry name" value="HEAT SHOCK PROTEIN 70KDA"/>
    <property type="match status" value="1"/>
</dbReference>
<dbReference type="PROSITE" id="PS00329">
    <property type="entry name" value="HSP70_2"/>
    <property type="match status" value="1"/>
</dbReference>
<comment type="similarity">
    <text evidence="1 5">Belongs to the heat shock protein 70 family.</text>
</comment>
<dbReference type="EMBL" id="AZHW01000105">
    <property type="protein sequence ID" value="ETX02834.1"/>
    <property type="molecule type" value="Genomic_DNA"/>
</dbReference>
<evidence type="ECO:0000256" key="1">
    <source>
        <dbReference type="ARBA" id="ARBA00007381"/>
    </source>
</evidence>
<dbReference type="Gene3D" id="3.30.420.40">
    <property type="match status" value="2"/>
</dbReference>
<dbReference type="GO" id="GO:0140662">
    <property type="term" value="F:ATP-dependent protein folding chaperone"/>
    <property type="evidence" value="ECO:0007669"/>
    <property type="project" value="InterPro"/>
</dbReference>
<dbReference type="Pfam" id="PF00012">
    <property type="entry name" value="HSP70"/>
    <property type="match status" value="2"/>
</dbReference>
<evidence type="ECO:0000313" key="7">
    <source>
        <dbReference type="Proteomes" id="UP000019141"/>
    </source>
</evidence>
<dbReference type="PRINTS" id="PR00301">
    <property type="entry name" value="HEATSHOCK70"/>
</dbReference>
<dbReference type="Gene3D" id="3.90.640.10">
    <property type="entry name" value="Actin, Chain A, domain 4"/>
    <property type="match status" value="1"/>
</dbReference>
<dbReference type="PROSITE" id="PS00297">
    <property type="entry name" value="HSP70_1"/>
    <property type="match status" value="1"/>
</dbReference>
<dbReference type="InterPro" id="IPR029047">
    <property type="entry name" value="HSP70_peptide-bd_sf"/>
</dbReference>
<comment type="caution">
    <text evidence="6">The sequence shown here is derived from an EMBL/GenBank/DDBJ whole genome shotgun (WGS) entry which is preliminary data.</text>
</comment>
<reference evidence="6 7" key="1">
    <citation type="journal article" date="2014" name="Nature">
        <title>An environmental bacterial taxon with a large and distinct metabolic repertoire.</title>
        <authorList>
            <person name="Wilson M.C."/>
            <person name="Mori T."/>
            <person name="Ruckert C."/>
            <person name="Uria A.R."/>
            <person name="Helf M.J."/>
            <person name="Takada K."/>
            <person name="Gernert C."/>
            <person name="Steffens U.A."/>
            <person name="Heycke N."/>
            <person name="Schmitt S."/>
            <person name="Rinke C."/>
            <person name="Helfrich E.J."/>
            <person name="Brachmann A.O."/>
            <person name="Gurgui C."/>
            <person name="Wakimoto T."/>
            <person name="Kracht M."/>
            <person name="Crusemann M."/>
            <person name="Hentschel U."/>
            <person name="Abe I."/>
            <person name="Matsunaga S."/>
            <person name="Kalinowski J."/>
            <person name="Takeyama H."/>
            <person name="Piel J."/>
        </authorList>
    </citation>
    <scope>NUCLEOTIDE SEQUENCE [LARGE SCALE GENOMIC DNA]</scope>
    <source>
        <strain evidence="7">TSY1</strain>
    </source>
</reference>
<dbReference type="InterPro" id="IPR013126">
    <property type="entry name" value="Hsp_70_fam"/>
</dbReference>
<gene>
    <name evidence="6" type="ORF">ETSY1_02155</name>
</gene>
<dbReference type="SUPFAM" id="SSF100920">
    <property type="entry name" value="Heat shock protein 70kD (HSP70), peptide-binding domain"/>
    <property type="match status" value="1"/>
</dbReference>
<dbReference type="GO" id="GO:0005524">
    <property type="term" value="F:ATP binding"/>
    <property type="evidence" value="ECO:0007669"/>
    <property type="project" value="UniProtKB-KW"/>
</dbReference>
<evidence type="ECO:0000256" key="2">
    <source>
        <dbReference type="ARBA" id="ARBA00022741"/>
    </source>
</evidence>
<dbReference type="Proteomes" id="UP000019141">
    <property type="component" value="Unassembled WGS sequence"/>
</dbReference>
<evidence type="ECO:0000256" key="4">
    <source>
        <dbReference type="ARBA" id="ARBA00023186"/>
    </source>
</evidence>
<dbReference type="InterPro" id="IPR018181">
    <property type="entry name" value="Heat_shock_70_CS"/>
</dbReference>
<dbReference type="Gene3D" id="2.60.34.10">
    <property type="entry name" value="Substrate Binding Domain Of DNAk, Chain A, domain 1"/>
    <property type="match status" value="1"/>
</dbReference>
<dbReference type="PROSITE" id="PS01036">
    <property type="entry name" value="HSP70_3"/>
    <property type="match status" value="1"/>
</dbReference>
<accession>W4LXN6</accession>
<evidence type="ECO:0000313" key="6">
    <source>
        <dbReference type="EMBL" id="ETX02834.1"/>
    </source>
</evidence>
<keyword evidence="2 5" id="KW-0547">Nucleotide-binding</keyword>
<dbReference type="PATRIC" id="fig|1429438.4.peg.603"/>
<dbReference type="FunFam" id="3.30.420.40:FF:000071">
    <property type="entry name" value="Molecular chaperone DnaK"/>
    <property type="match status" value="1"/>
</dbReference>
<dbReference type="FunFam" id="3.90.640.10:FF:000003">
    <property type="entry name" value="Molecular chaperone DnaK"/>
    <property type="match status" value="1"/>
</dbReference>
<dbReference type="CDD" id="cd24029">
    <property type="entry name" value="ASKHA_NBD_HSP70_DnaK_HscA_HscC"/>
    <property type="match status" value="1"/>
</dbReference>
<keyword evidence="3 5" id="KW-0067">ATP-binding</keyword>
<organism evidence="6 7">
    <name type="scientific">Entotheonella factor</name>
    <dbReference type="NCBI Taxonomy" id="1429438"/>
    <lineage>
        <taxon>Bacteria</taxon>
        <taxon>Pseudomonadati</taxon>
        <taxon>Nitrospinota/Tectimicrobiota group</taxon>
        <taxon>Candidatus Tectimicrobiota</taxon>
        <taxon>Candidatus Entotheonellia</taxon>
        <taxon>Candidatus Entotheonellales</taxon>
        <taxon>Candidatus Entotheonellaceae</taxon>
        <taxon>Candidatus Entotheonella</taxon>
    </lineage>
</organism>
<dbReference type="InterPro" id="IPR043129">
    <property type="entry name" value="ATPase_NBD"/>
</dbReference>
<keyword evidence="7" id="KW-1185">Reference proteome</keyword>
<dbReference type="AlphaFoldDB" id="W4LXN6"/>
<sequence length="556" mass="61986">MSDDKLSTMVGIDLGTTYSCMAYVDETGRPATLKNMEGDLVTPSVVYFESADNIVVGSTAKNAMLTDEDRVVAFVKRNIGDRTSTYTIDGTDHRPEAISSLVLKKLVKDASDVLQEPITDVVITVPAYFGEDERAATERAGHIAGLQVRTLINEPTAAAIAYGIDQEDDQVVLVYDLGGGTFDITMIEIKDRLINVICTGGDKELGGKDWDERLMRYLATTWGEETNQPDYDVIEAGDPLTLNDLRLQAEESKHQLTSRVKMTAMVSIEGERARVELTREKFDELTADLLERTIQLTQEMLAEAQKKGHTDFHKIILVGGSTRMPQIKTRLEQEFKQEILIFEPDEAVAKGAALYAYRYALQDEVEKEIQERVQDLAHDDESPSQELIVQEATQEVARRFSLPERRVEQLLETEIKNVTSKAFGVVALNEQDQEEVVFLISRNETLPIDTTLPFGTSTENQSTADLRVMEGEMESVTSPDQCHEIGTAVLHLPEHLPRNSPIEVTFRMNEQGMLEASAKEITKGATVDVTIERGEAVMTEAEVQEVRSSLEKFEVS</sequence>
<evidence type="ECO:0000256" key="5">
    <source>
        <dbReference type="RuleBase" id="RU003322"/>
    </source>
</evidence>
<protein>
    <recommendedName>
        <fullName evidence="8">Molecular chaperone DnaK</fullName>
    </recommendedName>
</protein>
<dbReference type="HOGENOM" id="CLU_005965_0_0_7"/>
<evidence type="ECO:0008006" key="8">
    <source>
        <dbReference type="Google" id="ProtNLM"/>
    </source>
</evidence>